<protein>
    <submittedName>
        <fullName evidence="1">Uncharacterized protein</fullName>
    </submittedName>
</protein>
<gene>
    <name evidence="1" type="ORF">LTRI10_LOCUS4948</name>
</gene>
<evidence type="ECO:0000313" key="2">
    <source>
        <dbReference type="Proteomes" id="UP001497516"/>
    </source>
</evidence>
<dbReference type="Proteomes" id="UP001497516">
    <property type="component" value="Chromosome 1"/>
</dbReference>
<reference evidence="1 2" key="1">
    <citation type="submission" date="2024-04" db="EMBL/GenBank/DDBJ databases">
        <authorList>
            <person name="Fracassetti M."/>
        </authorList>
    </citation>
    <scope>NUCLEOTIDE SEQUENCE [LARGE SCALE GENOMIC DNA]</scope>
</reference>
<keyword evidence="2" id="KW-1185">Reference proteome</keyword>
<proteinExistence type="predicted"/>
<dbReference type="AlphaFoldDB" id="A0AAV2CLR2"/>
<name>A0AAV2CLR2_9ROSI</name>
<organism evidence="1 2">
    <name type="scientific">Linum trigynum</name>
    <dbReference type="NCBI Taxonomy" id="586398"/>
    <lineage>
        <taxon>Eukaryota</taxon>
        <taxon>Viridiplantae</taxon>
        <taxon>Streptophyta</taxon>
        <taxon>Embryophyta</taxon>
        <taxon>Tracheophyta</taxon>
        <taxon>Spermatophyta</taxon>
        <taxon>Magnoliopsida</taxon>
        <taxon>eudicotyledons</taxon>
        <taxon>Gunneridae</taxon>
        <taxon>Pentapetalae</taxon>
        <taxon>rosids</taxon>
        <taxon>fabids</taxon>
        <taxon>Malpighiales</taxon>
        <taxon>Linaceae</taxon>
        <taxon>Linum</taxon>
    </lineage>
</organism>
<accession>A0AAV2CLR2</accession>
<sequence>MVPAEGLQRVLAVGSMMGVPRVWVEGVEKVVLVGSLAEAEVQLEDVVDPLKRWLNAQGGGASLLACYFFEAFGNLPALSIRQEFFW</sequence>
<evidence type="ECO:0000313" key="1">
    <source>
        <dbReference type="EMBL" id="CAL1357303.1"/>
    </source>
</evidence>
<dbReference type="EMBL" id="OZ034813">
    <property type="protein sequence ID" value="CAL1357303.1"/>
    <property type="molecule type" value="Genomic_DNA"/>
</dbReference>